<comment type="similarity">
    <text evidence="1">Belongs to the FLZ family.</text>
</comment>
<dbReference type="InterPro" id="IPR007650">
    <property type="entry name" value="Zf-FLZ_dom"/>
</dbReference>
<evidence type="ECO:0000256" key="2">
    <source>
        <dbReference type="ARBA" id="ARBA00022723"/>
    </source>
</evidence>
<keyword evidence="3" id="KW-0863">Zinc-finger</keyword>
<keyword evidence="7" id="KW-1185">Reference proteome</keyword>
<name>A0ABQ7YBN5_BRANA</name>
<dbReference type="EMBL" id="JAGKQM010000018">
    <property type="protein sequence ID" value="KAH0865609.1"/>
    <property type="molecule type" value="Genomic_DNA"/>
</dbReference>
<dbReference type="PANTHER" id="PTHR46443">
    <property type="entry name" value="FCS-LIKE ZINC FINGER 8"/>
    <property type="match status" value="1"/>
</dbReference>
<dbReference type="Pfam" id="PF04570">
    <property type="entry name" value="zf-FLZ"/>
    <property type="match status" value="1"/>
</dbReference>
<keyword evidence="2" id="KW-0479">Metal-binding</keyword>
<comment type="caution">
    <text evidence="6">The sequence shown here is derived from an EMBL/GenBank/DDBJ whole genome shotgun (WGS) entry which is preliminary data.</text>
</comment>
<dbReference type="PANTHER" id="PTHR46443:SF17">
    <property type="entry name" value="FLZ-TYPE DOMAIN-CONTAINING PROTEIN"/>
    <property type="match status" value="1"/>
</dbReference>
<evidence type="ECO:0000256" key="4">
    <source>
        <dbReference type="PROSITE-ProRule" id="PRU01131"/>
    </source>
</evidence>
<sequence length="238" mass="26547">MADRLPSPTPKTYYSSVFTSPKFRFFSSNITPFDSIISPTSTLEANHSHPSIFSSSSKNPKTTSCFEPTLIPKPQRFLHPPEAFGLAYLVKSKDRSSKPVNKIVLFGSKLRVQIPSADFGTKSTAACTSPCLKTKVLTVSEVDQTEDYTRVISHGPNPTITHIFDNSVIAEFTPPCSVPLPQVPVETKANFLSCCYTCNKTLDQKHDIYIYRSVHRGEKGFCSCECRYQEMLLDQMEG</sequence>
<evidence type="ECO:0000256" key="3">
    <source>
        <dbReference type="ARBA" id="ARBA00022771"/>
    </source>
</evidence>
<reference evidence="6 7" key="1">
    <citation type="submission" date="2021-05" db="EMBL/GenBank/DDBJ databases">
        <title>Genome Assembly of Synthetic Allotetraploid Brassica napus Reveals Homoeologous Exchanges between Subgenomes.</title>
        <authorList>
            <person name="Davis J.T."/>
        </authorList>
    </citation>
    <scope>NUCLEOTIDE SEQUENCE [LARGE SCALE GENOMIC DNA]</scope>
    <source>
        <strain evidence="7">cv. Da-Ae</strain>
        <tissue evidence="6">Seedling</tissue>
    </source>
</reference>
<evidence type="ECO:0000313" key="7">
    <source>
        <dbReference type="Proteomes" id="UP000824890"/>
    </source>
</evidence>
<dbReference type="Proteomes" id="UP000824890">
    <property type="component" value="Unassembled WGS sequence"/>
</dbReference>
<evidence type="ECO:0000256" key="1">
    <source>
        <dbReference type="ARBA" id="ARBA00009374"/>
    </source>
</evidence>
<accession>A0ABQ7YBN5</accession>
<proteinExistence type="inferred from homology"/>
<dbReference type="InterPro" id="IPR044593">
    <property type="entry name" value="FLZ8/MARD1"/>
</dbReference>
<protein>
    <recommendedName>
        <fullName evidence="5">FLZ-type domain-containing protein</fullName>
    </recommendedName>
</protein>
<organism evidence="6 7">
    <name type="scientific">Brassica napus</name>
    <name type="common">Rape</name>
    <dbReference type="NCBI Taxonomy" id="3708"/>
    <lineage>
        <taxon>Eukaryota</taxon>
        <taxon>Viridiplantae</taxon>
        <taxon>Streptophyta</taxon>
        <taxon>Embryophyta</taxon>
        <taxon>Tracheophyta</taxon>
        <taxon>Spermatophyta</taxon>
        <taxon>Magnoliopsida</taxon>
        <taxon>eudicotyledons</taxon>
        <taxon>Gunneridae</taxon>
        <taxon>Pentapetalae</taxon>
        <taxon>rosids</taxon>
        <taxon>malvids</taxon>
        <taxon>Brassicales</taxon>
        <taxon>Brassicaceae</taxon>
        <taxon>Brassiceae</taxon>
        <taxon>Brassica</taxon>
    </lineage>
</organism>
<feature type="zinc finger region" description="FLZ-type" evidence="4">
    <location>
        <begin position="190"/>
        <end position="238"/>
    </location>
</feature>
<gene>
    <name evidence="6" type="ORF">HID58_082820</name>
</gene>
<feature type="domain" description="FLZ-type" evidence="5">
    <location>
        <begin position="190"/>
        <end position="238"/>
    </location>
</feature>
<keyword evidence="3" id="KW-0862">Zinc</keyword>
<dbReference type="PROSITE" id="PS51795">
    <property type="entry name" value="ZF_FLZ"/>
    <property type="match status" value="1"/>
</dbReference>
<evidence type="ECO:0000313" key="6">
    <source>
        <dbReference type="EMBL" id="KAH0865609.1"/>
    </source>
</evidence>
<evidence type="ECO:0000259" key="5">
    <source>
        <dbReference type="PROSITE" id="PS51795"/>
    </source>
</evidence>